<evidence type="ECO:0000256" key="1">
    <source>
        <dbReference type="ARBA" id="ARBA00023002"/>
    </source>
</evidence>
<dbReference type="EMBL" id="CAUYUJ010017239">
    <property type="protein sequence ID" value="CAK0873096.1"/>
    <property type="molecule type" value="Genomic_DNA"/>
</dbReference>
<feature type="domain" description="Gfo/Idh/MocA-like oxidoreductase N-terminal" evidence="2">
    <location>
        <begin position="80"/>
        <end position="143"/>
    </location>
</feature>
<dbReference type="Gene3D" id="3.40.50.720">
    <property type="entry name" value="NAD(P)-binding Rossmann-like Domain"/>
    <property type="match status" value="1"/>
</dbReference>
<gene>
    <name evidence="3" type="ORF">PCOR1329_LOCUS58397</name>
</gene>
<evidence type="ECO:0000259" key="2">
    <source>
        <dbReference type="Pfam" id="PF01408"/>
    </source>
</evidence>
<dbReference type="InterPro" id="IPR036291">
    <property type="entry name" value="NAD(P)-bd_dom_sf"/>
</dbReference>
<dbReference type="Proteomes" id="UP001189429">
    <property type="component" value="Unassembled WGS sequence"/>
</dbReference>
<dbReference type="Pfam" id="PF01408">
    <property type="entry name" value="GFO_IDH_MocA"/>
    <property type="match status" value="1"/>
</dbReference>
<evidence type="ECO:0000313" key="3">
    <source>
        <dbReference type="EMBL" id="CAK0873096.1"/>
    </source>
</evidence>
<name>A0ABN9VL59_9DINO</name>
<dbReference type="PANTHER" id="PTHR42840:SF3">
    <property type="entry name" value="BINDING ROSSMANN FOLD OXIDOREDUCTASE, PUTATIVE (AFU_ORTHOLOGUE AFUA_2G10240)-RELATED"/>
    <property type="match status" value="1"/>
</dbReference>
<evidence type="ECO:0000313" key="4">
    <source>
        <dbReference type="Proteomes" id="UP001189429"/>
    </source>
</evidence>
<comment type="caution">
    <text evidence="3">The sequence shown here is derived from an EMBL/GenBank/DDBJ whole genome shotgun (WGS) entry which is preliminary data.</text>
</comment>
<keyword evidence="4" id="KW-1185">Reference proteome</keyword>
<protein>
    <recommendedName>
        <fullName evidence="2">Gfo/Idh/MocA-like oxidoreductase N-terminal domain-containing protein</fullName>
    </recommendedName>
</protein>
<dbReference type="InterPro" id="IPR000683">
    <property type="entry name" value="Gfo/Idh/MocA-like_OxRdtase_N"/>
</dbReference>
<organism evidence="3 4">
    <name type="scientific">Prorocentrum cordatum</name>
    <dbReference type="NCBI Taxonomy" id="2364126"/>
    <lineage>
        <taxon>Eukaryota</taxon>
        <taxon>Sar</taxon>
        <taxon>Alveolata</taxon>
        <taxon>Dinophyceae</taxon>
        <taxon>Prorocentrales</taxon>
        <taxon>Prorocentraceae</taxon>
        <taxon>Prorocentrum</taxon>
    </lineage>
</organism>
<proteinExistence type="predicted"/>
<dbReference type="PANTHER" id="PTHR42840">
    <property type="entry name" value="NAD(P)-BINDING ROSSMANN-FOLD SUPERFAMILY PROTEIN-RELATED"/>
    <property type="match status" value="1"/>
</dbReference>
<sequence>MPEVTATVDVCVVCSGAPKRGMGWYHCKQLFDNRVKGARLTDVVEPWFLGKGKGSSADFEEWQKKSQGIAFHEKIGDVPVPAGAPKLAIICCRTMDAPRIFREAIDHGFTHVYLEKPGAPTVADLEEMTKYAKDKGVPVFMGFNRNFSKYVRLAQDFYTTAPASASLTIGRNDMFNSPEAMDECFERNAEGMMKNMMIHELVVLISYFGLTVDAIDAVVQDKVYTTIETRKGSAHFSKVGFTLKLKSGREIKVWGDRANGEYSEAVVTDGGKELFKAVRPDDENKASAAQLEEACPGCMPYFYLQDGDGEYLLLKQAFVDHIIQKKDGVPAGVPSITTAIEGLRLCEFLTGKLMEGEEPPAKKQKV</sequence>
<accession>A0ABN9VL59</accession>
<dbReference type="SUPFAM" id="SSF51735">
    <property type="entry name" value="NAD(P)-binding Rossmann-fold domains"/>
    <property type="match status" value="1"/>
</dbReference>
<reference evidence="3" key="1">
    <citation type="submission" date="2023-10" db="EMBL/GenBank/DDBJ databases">
        <authorList>
            <person name="Chen Y."/>
            <person name="Shah S."/>
            <person name="Dougan E. K."/>
            <person name="Thang M."/>
            <person name="Chan C."/>
        </authorList>
    </citation>
    <scope>NUCLEOTIDE SEQUENCE [LARGE SCALE GENOMIC DNA]</scope>
</reference>
<keyword evidence="1" id="KW-0560">Oxidoreductase</keyword>